<dbReference type="Proteomes" id="UP000241434">
    <property type="component" value="Unassembled WGS sequence"/>
</dbReference>
<proteinExistence type="predicted"/>
<dbReference type="EMBL" id="JYGE01000002">
    <property type="protein sequence ID" value="PSJ32130.1"/>
    <property type="molecule type" value="Genomic_DNA"/>
</dbReference>
<organism evidence="1 2">
    <name type="scientific">Peptostreptococcus russellii</name>
    <dbReference type="NCBI Taxonomy" id="215200"/>
    <lineage>
        <taxon>Bacteria</taxon>
        <taxon>Bacillati</taxon>
        <taxon>Bacillota</taxon>
        <taxon>Clostridia</taxon>
        <taxon>Peptostreptococcales</taxon>
        <taxon>Peptostreptococcaceae</taxon>
        <taxon>Peptostreptococcus</taxon>
    </lineage>
</organism>
<evidence type="ECO:0000313" key="1">
    <source>
        <dbReference type="EMBL" id="PSJ32130.1"/>
    </source>
</evidence>
<accession>A0A2P7Q2F7</accession>
<name>A0A2P7Q2F7_9FIRM</name>
<sequence length="93" mass="11474">MECKLYYPQNEELIVLTYYKKWEKKIKYIEKSYSSFMGSYVVFFHLFDASDRETINIYHDDEKILDSIIREAVYENYIDLSKYYQYDQLDLDT</sequence>
<evidence type="ECO:0000313" key="2">
    <source>
        <dbReference type="Proteomes" id="UP000241434"/>
    </source>
</evidence>
<gene>
    <name evidence="1" type="ORF">UF10_01680</name>
</gene>
<protein>
    <submittedName>
        <fullName evidence="1">Uncharacterized protein</fullName>
    </submittedName>
</protein>
<reference evidence="1" key="1">
    <citation type="thesis" date="2015" institute="Rutgers" country="The State University of New Jersey, 14 College Farm Rd., New Brunswick, NJ, USA">
        <title>Ammonia toxicity in bacteria and its implications for treatment of and resource recovery from highly nitrogenous organic wastes.</title>
        <authorList>
            <person name="Luther A.K."/>
        </authorList>
    </citation>
    <scope>NUCLEOTIDE SEQUENCE</scope>
    <source>
        <strain evidence="1">RT-10B</strain>
    </source>
</reference>
<dbReference type="RefSeq" id="WP_106776110.1">
    <property type="nucleotide sequence ID" value="NZ_JBGGGQ010000002.1"/>
</dbReference>
<dbReference type="AlphaFoldDB" id="A0A2P7Q2F7"/>
<comment type="caution">
    <text evidence="1">The sequence shown here is derived from an EMBL/GenBank/DDBJ whole genome shotgun (WGS) entry which is preliminary data.</text>
</comment>
<keyword evidence="2" id="KW-1185">Reference proteome</keyword>